<dbReference type="Proteomes" id="UP000737018">
    <property type="component" value="Unassembled WGS sequence"/>
</dbReference>
<reference evidence="2" key="1">
    <citation type="submission" date="2020-03" db="EMBL/GenBank/DDBJ databases">
        <title>Castanea mollissima Vanexum genome sequencing.</title>
        <authorList>
            <person name="Staton M."/>
        </authorList>
    </citation>
    <scope>NUCLEOTIDE SEQUENCE</scope>
    <source>
        <tissue evidence="2">Leaf</tissue>
    </source>
</reference>
<sequence>MQGVTSCNAPFDSETRDLEGLLEVFGSAFSLEDIASAYCQARRNVDMASEILCASCESTPVIASCASKDKFKCASSTSSEVSFELDGESAMPSEMSADEFCQKSNHAGRNTRALKSKVRPVSIGTVSGVIAKDYVMLRPVTKEYPEATKPPKLYAKEFPVSEIWSEEVVPSMRARNGGTACDDVEEFMIEMLGDGFQLDVNVIQEVLGFCGHDVQKSMEKLLDLSASTLEKHDDDDVDLAGKKSSDECQDLDSSCSDGARNMTKKLTVSPKKDKERLVLQKEVLEALFTVPERSEEVPKRIHPVRRLRPFGKPVVGTFTDTATKHKIATVRPIEVTKDDEDDENSYEVLRKAVKEYWIMMKEYYQAAVDAFVKGDYVRANKLREQGHFFNKKAKDADEKSAQKVYETSQDDEVSLDLHDHEPKDAVHSLRLHLTNISGIQGFKYLKVILGTNNEDTKKGAQKRLILKQLEKESIKWTEEDDGGTIIIQVDVINPKDLSFYKK</sequence>
<keyword evidence="3" id="KW-1185">Reference proteome</keyword>
<gene>
    <name evidence="2" type="ORF">CMV_000471</name>
</gene>
<dbReference type="SMART" id="SM01162">
    <property type="entry name" value="DUF1771"/>
    <property type="match status" value="1"/>
</dbReference>
<dbReference type="InterPro" id="IPR013899">
    <property type="entry name" value="DUF1771"/>
</dbReference>
<name>A0A8J4S175_9ROSI</name>
<dbReference type="PANTHER" id="PTHR47872">
    <property type="entry name" value="NUCLEAR RNA EXPORT FACTOR SDE5-RELATED"/>
    <property type="match status" value="1"/>
</dbReference>
<evidence type="ECO:0000259" key="1">
    <source>
        <dbReference type="SMART" id="SM01162"/>
    </source>
</evidence>
<feature type="domain" description="DUF1771" evidence="1">
    <location>
        <begin position="345"/>
        <end position="410"/>
    </location>
</feature>
<dbReference type="PANTHER" id="PTHR47872:SF1">
    <property type="entry name" value="NUCLEAR RNA EXPORT FACTOR SDE5-RELATED"/>
    <property type="match status" value="1"/>
</dbReference>
<dbReference type="InterPro" id="IPR036063">
    <property type="entry name" value="Smr_dom_sf"/>
</dbReference>
<evidence type="ECO:0000313" key="2">
    <source>
        <dbReference type="EMBL" id="KAF3976340.1"/>
    </source>
</evidence>
<organism evidence="2 3">
    <name type="scientific">Castanea mollissima</name>
    <name type="common">Chinese chestnut</name>
    <dbReference type="NCBI Taxonomy" id="60419"/>
    <lineage>
        <taxon>Eukaryota</taxon>
        <taxon>Viridiplantae</taxon>
        <taxon>Streptophyta</taxon>
        <taxon>Embryophyta</taxon>
        <taxon>Tracheophyta</taxon>
        <taxon>Spermatophyta</taxon>
        <taxon>Magnoliopsida</taxon>
        <taxon>eudicotyledons</taxon>
        <taxon>Gunneridae</taxon>
        <taxon>Pentapetalae</taxon>
        <taxon>rosids</taxon>
        <taxon>fabids</taxon>
        <taxon>Fagales</taxon>
        <taxon>Fagaceae</taxon>
        <taxon>Castanea</taxon>
    </lineage>
</organism>
<dbReference type="Gene3D" id="3.30.1370.110">
    <property type="match status" value="1"/>
</dbReference>
<dbReference type="Pfam" id="PF08590">
    <property type="entry name" value="DUF1771"/>
    <property type="match status" value="1"/>
</dbReference>
<dbReference type="OrthoDB" id="1928104at2759"/>
<dbReference type="Pfam" id="PF24767">
    <property type="entry name" value="UBA_At5g58720"/>
    <property type="match status" value="1"/>
</dbReference>
<comment type="caution">
    <text evidence="2">The sequence shown here is derived from an EMBL/GenBank/DDBJ whole genome shotgun (WGS) entry which is preliminary data.</text>
</comment>
<dbReference type="AlphaFoldDB" id="A0A8J4S175"/>
<proteinExistence type="predicted"/>
<dbReference type="InterPro" id="IPR056254">
    <property type="entry name" value="At5g58720/SDE5-like_UBA-like"/>
</dbReference>
<evidence type="ECO:0000313" key="3">
    <source>
        <dbReference type="Proteomes" id="UP000737018"/>
    </source>
</evidence>
<dbReference type="EMBL" id="JRKL02000025">
    <property type="protein sequence ID" value="KAF3976340.1"/>
    <property type="molecule type" value="Genomic_DNA"/>
</dbReference>
<protein>
    <recommendedName>
        <fullName evidence="1">DUF1771 domain-containing protein</fullName>
    </recommendedName>
</protein>
<accession>A0A8J4S175</accession>